<dbReference type="PANTHER" id="PTHR30160">
    <property type="entry name" value="TETRAACYLDISACCHARIDE 4'-KINASE-RELATED"/>
    <property type="match status" value="1"/>
</dbReference>
<keyword evidence="2" id="KW-0808">Transferase</keyword>
<reference evidence="3 4" key="1">
    <citation type="submission" date="2022-12" db="EMBL/GenBank/DDBJ databases">
        <title>Complete genome sequencing of Dickeya lacustris type strain LMG30899.</title>
        <authorList>
            <person name="Dobhal S."/>
            <person name="Arizala D."/>
            <person name="Arif M."/>
        </authorList>
    </citation>
    <scope>NUCLEOTIDE SEQUENCE [LARGE SCALE GENOMIC DNA]</scope>
    <source>
        <strain evidence="3 4">LMG30899</strain>
    </source>
</reference>
<evidence type="ECO:0000313" key="4">
    <source>
        <dbReference type="Proteomes" id="UP001219630"/>
    </source>
</evidence>
<dbReference type="Proteomes" id="UP001219630">
    <property type="component" value="Chromosome"/>
</dbReference>
<dbReference type="EMBL" id="CP114280">
    <property type="protein sequence ID" value="WFN54154.1"/>
    <property type="molecule type" value="Genomic_DNA"/>
</dbReference>
<dbReference type="RefSeq" id="WP_125261045.1">
    <property type="nucleotide sequence ID" value="NZ_CP114280.1"/>
</dbReference>
<evidence type="ECO:0000313" key="3">
    <source>
        <dbReference type="EMBL" id="WFN54154.1"/>
    </source>
</evidence>
<dbReference type="PANTHER" id="PTHR30160:SF15">
    <property type="entry name" value="GLYCOSYLTRANSFERASE HI_0523-RELATED"/>
    <property type="match status" value="1"/>
</dbReference>
<accession>A0ABY8G2H8</accession>
<dbReference type="InterPro" id="IPR051199">
    <property type="entry name" value="LPS_LOS_Heptosyltrfase"/>
</dbReference>
<sequence length="359" mass="40783">MSKKRFVKLRELNRQRNYAMKQFRLWLARLLFDKKTRETFRLDGIKSVLLLRDDDKIGDMIVSTSLIRELATSGYIVDVLCGAHNAQVITHNPYVNNIITAPSDLQEKLSLANQFAEKKYDLVIDMGDKISPFHLRFLRKINAKNVVGFNKEKYNLYNLSLSYKGFDRHITDRYLALMQAINIATPSINYDYFIPDRVMQDVTTFLQSLPGQQTIVINPYTADNRRDISQQQLHLIVSCLKERYAGVNIILIGSAERIQALKLEDIYINPFSSLESAAALIQHASLIISPDTAIVHLAAVWKKPLVCLYGNDMHGAFINSRVWGPGYPEAIQITSEDKHHAISTIAVDDIMNAAKTLLG</sequence>
<organism evidence="3 4">
    <name type="scientific">Dickeya lacustris</name>
    <dbReference type="NCBI Taxonomy" id="2259638"/>
    <lineage>
        <taxon>Bacteria</taxon>
        <taxon>Pseudomonadati</taxon>
        <taxon>Pseudomonadota</taxon>
        <taxon>Gammaproteobacteria</taxon>
        <taxon>Enterobacterales</taxon>
        <taxon>Pectobacteriaceae</taxon>
        <taxon>Dickeya</taxon>
    </lineage>
</organism>
<dbReference type="InterPro" id="IPR002201">
    <property type="entry name" value="Glyco_trans_9"/>
</dbReference>
<name>A0ABY8G2H8_9GAMM</name>
<dbReference type="CDD" id="cd03789">
    <property type="entry name" value="GT9_LPS_heptosyltransferase"/>
    <property type="match status" value="1"/>
</dbReference>
<keyword evidence="4" id="KW-1185">Reference proteome</keyword>
<dbReference type="Gene3D" id="3.40.50.2000">
    <property type="entry name" value="Glycogen Phosphorylase B"/>
    <property type="match status" value="2"/>
</dbReference>
<evidence type="ECO:0000256" key="2">
    <source>
        <dbReference type="ARBA" id="ARBA00022679"/>
    </source>
</evidence>
<dbReference type="SUPFAM" id="SSF53756">
    <property type="entry name" value="UDP-Glycosyltransferase/glycogen phosphorylase"/>
    <property type="match status" value="1"/>
</dbReference>
<dbReference type="Pfam" id="PF01075">
    <property type="entry name" value="Glyco_transf_9"/>
    <property type="match status" value="1"/>
</dbReference>
<proteinExistence type="predicted"/>
<keyword evidence="1" id="KW-0328">Glycosyltransferase</keyword>
<evidence type="ECO:0000256" key="1">
    <source>
        <dbReference type="ARBA" id="ARBA00022676"/>
    </source>
</evidence>
<protein>
    <submittedName>
        <fullName evidence="3">Glycosyltransferase family 9 protein</fullName>
    </submittedName>
</protein>
<gene>
    <name evidence="3" type="ORF">O1Q98_10595</name>
</gene>